<feature type="region of interest" description="Disordered" evidence="1">
    <location>
        <begin position="100"/>
        <end position="141"/>
    </location>
</feature>
<keyword evidence="3" id="KW-1185">Reference proteome</keyword>
<organism evidence="2 3">
    <name type="scientific">Eumeta variegata</name>
    <name type="common">Bagworm moth</name>
    <name type="synonym">Eumeta japonica</name>
    <dbReference type="NCBI Taxonomy" id="151549"/>
    <lineage>
        <taxon>Eukaryota</taxon>
        <taxon>Metazoa</taxon>
        <taxon>Ecdysozoa</taxon>
        <taxon>Arthropoda</taxon>
        <taxon>Hexapoda</taxon>
        <taxon>Insecta</taxon>
        <taxon>Pterygota</taxon>
        <taxon>Neoptera</taxon>
        <taxon>Endopterygota</taxon>
        <taxon>Lepidoptera</taxon>
        <taxon>Glossata</taxon>
        <taxon>Ditrysia</taxon>
        <taxon>Tineoidea</taxon>
        <taxon>Psychidae</taxon>
        <taxon>Oiketicinae</taxon>
        <taxon>Eumeta</taxon>
    </lineage>
</organism>
<accession>A0A4C1VDT2</accession>
<evidence type="ECO:0000313" key="3">
    <source>
        <dbReference type="Proteomes" id="UP000299102"/>
    </source>
</evidence>
<evidence type="ECO:0000313" key="2">
    <source>
        <dbReference type="EMBL" id="GBP36427.1"/>
    </source>
</evidence>
<dbReference type="AlphaFoldDB" id="A0A4C1VDT2"/>
<feature type="compositionally biased region" description="Basic and acidic residues" evidence="1">
    <location>
        <begin position="104"/>
        <end position="122"/>
    </location>
</feature>
<protein>
    <submittedName>
        <fullName evidence="2">Uncharacterized protein</fullName>
    </submittedName>
</protein>
<evidence type="ECO:0000256" key="1">
    <source>
        <dbReference type="SAM" id="MobiDB-lite"/>
    </source>
</evidence>
<proteinExistence type="predicted"/>
<reference evidence="2 3" key="1">
    <citation type="journal article" date="2019" name="Commun. Biol.">
        <title>The bagworm genome reveals a unique fibroin gene that provides high tensile strength.</title>
        <authorList>
            <person name="Kono N."/>
            <person name="Nakamura H."/>
            <person name="Ohtoshi R."/>
            <person name="Tomita M."/>
            <person name="Numata K."/>
            <person name="Arakawa K."/>
        </authorList>
    </citation>
    <scope>NUCLEOTIDE SEQUENCE [LARGE SCALE GENOMIC DNA]</scope>
</reference>
<sequence length="141" mass="16075">MYTSWNAHAFHDSRTLTPATVKVFQSTVGYIGVHTVGPKHLDRVEFSRGSRRNNYDRVSAESLRYEGTGVPARTRTRFNFRPVKILRAYCRRGVFTPKLPRSRLPRDLKKDPPHDNNKKFEKVPLGGRGPLPARNNAALFG</sequence>
<gene>
    <name evidence="2" type="ORF">EVAR_88007_1</name>
</gene>
<dbReference type="Proteomes" id="UP000299102">
    <property type="component" value="Unassembled WGS sequence"/>
</dbReference>
<dbReference type="EMBL" id="BGZK01000318">
    <property type="protein sequence ID" value="GBP36427.1"/>
    <property type="molecule type" value="Genomic_DNA"/>
</dbReference>
<name>A0A4C1VDT2_EUMVA</name>
<comment type="caution">
    <text evidence="2">The sequence shown here is derived from an EMBL/GenBank/DDBJ whole genome shotgun (WGS) entry which is preliminary data.</text>
</comment>